<evidence type="ECO:0000313" key="1">
    <source>
        <dbReference type="EMBL" id="KXH61943.1"/>
    </source>
</evidence>
<organism evidence="1 2">
    <name type="scientific">Colletotrichum nymphaeae SA-01</name>
    <dbReference type="NCBI Taxonomy" id="1460502"/>
    <lineage>
        <taxon>Eukaryota</taxon>
        <taxon>Fungi</taxon>
        <taxon>Dikarya</taxon>
        <taxon>Ascomycota</taxon>
        <taxon>Pezizomycotina</taxon>
        <taxon>Sordariomycetes</taxon>
        <taxon>Hypocreomycetidae</taxon>
        <taxon>Glomerellales</taxon>
        <taxon>Glomerellaceae</taxon>
        <taxon>Colletotrichum</taxon>
        <taxon>Colletotrichum acutatum species complex</taxon>
    </lineage>
</organism>
<evidence type="ECO:0000313" key="2">
    <source>
        <dbReference type="Proteomes" id="UP000070054"/>
    </source>
</evidence>
<name>A0A135UNH3_9PEZI</name>
<dbReference type="EMBL" id="JEMN01000347">
    <property type="protein sequence ID" value="KXH61943.1"/>
    <property type="molecule type" value="Genomic_DNA"/>
</dbReference>
<dbReference type="Proteomes" id="UP000070054">
    <property type="component" value="Unassembled WGS sequence"/>
</dbReference>
<proteinExistence type="predicted"/>
<gene>
    <name evidence="1" type="ORF">CNYM01_13554</name>
</gene>
<accession>A0A135UNH3</accession>
<keyword evidence="2" id="KW-1185">Reference proteome</keyword>
<comment type="caution">
    <text evidence="1">The sequence shown here is derived from an EMBL/GenBank/DDBJ whole genome shotgun (WGS) entry which is preliminary data.</text>
</comment>
<sequence>MIHTGHADVINAGGVTSCQGPEPALMSLKAAAFSTVVAFLCRIDEMQALYSRITLARGPSCLPWGSFSPMFSFLHTLHPPRRARQEGEDEHQGFGQQIEPCICRTRFSGFRRSHIAGFGLTKSMLRTLATNTVMVNENDKGAQARNGMGRAVLVRRGSVGREAGTAGREDASDLKTRAKHRPVGLVFCPQGPKTVTETITTPEQVATSAKSSLGLYWARATTARYCVMVWGVC</sequence>
<reference evidence="1 2" key="1">
    <citation type="submission" date="2014-02" db="EMBL/GenBank/DDBJ databases">
        <title>The genome sequence of Colletotrichum nymphaeae SA-01.</title>
        <authorList>
            <person name="Baroncelli R."/>
            <person name="Thon M.R."/>
        </authorList>
    </citation>
    <scope>NUCLEOTIDE SEQUENCE [LARGE SCALE GENOMIC DNA]</scope>
    <source>
        <strain evidence="1 2">SA-01</strain>
    </source>
</reference>
<protein>
    <submittedName>
        <fullName evidence="1">Uncharacterized protein</fullName>
    </submittedName>
</protein>
<dbReference type="AlphaFoldDB" id="A0A135UNH3"/>